<dbReference type="EMBL" id="OA884095">
    <property type="protein sequence ID" value="CAD7280286.1"/>
    <property type="molecule type" value="Genomic_DNA"/>
</dbReference>
<accession>A0A7R9BUI3</accession>
<sequence length="158" mass="17203">MLLLSMFIGRTRLIKPTKIASVSIVPIPVQAVIAVCNAKGNTWKEKLRESLKSKITYCPTCGSDLLCKTGRMRIHNANADEETDSALRSNPSRKLRLKMKKLRTSKSARNAAAHSCVPDKNVGAQILGPASPKATTEDVKIQNNLEMNELNSGASQNS</sequence>
<dbReference type="AlphaFoldDB" id="A0A7R9BUI3"/>
<proteinExistence type="predicted"/>
<reference evidence="1" key="1">
    <citation type="submission" date="2020-11" db="EMBL/GenBank/DDBJ databases">
        <authorList>
            <person name="Tran Van P."/>
        </authorList>
    </citation>
    <scope>NUCLEOTIDE SEQUENCE</scope>
</reference>
<evidence type="ECO:0000313" key="2">
    <source>
        <dbReference type="Proteomes" id="UP000678499"/>
    </source>
</evidence>
<evidence type="ECO:0000313" key="1">
    <source>
        <dbReference type="EMBL" id="CAD7280286.1"/>
    </source>
</evidence>
<keyword evidence="2" id="KW-1185">Reference proteome</keyword>
<dbReference type="Proteomes" id="UP000678499">
    <property type="component" value="Unassembled WGS sequence"/>
</dbReference>
<dbReference type="EMBL" id="CAJPEX010002058">
    <property type="protein sequence ID" value="CAG0920438.1"/>
    <property type="molecule type" value="Genomic_DNA"/>
</dbReference>
<gene>
    <name evidence="1" type="ORF">NMOB1V02_LOCUS7946</name>
</gene>
<organism evidence="1">
    <name type="scientific">Notodromas monacha</name>
    <dbReference type="NCBI Taxonomy" id="399045"/>
    <lineage>
        <taxon>Eukaryota</taxon>
        <taxon>Metazoa</taxon>
        <taxon>Ecdysozoa</taxon>
        <taxon>Arthropoda</taxon>
        <taxon>Crustacea</taxon>
        <taxon>Oligostraca</taxon>
        <taxon>Ostracoda</taxon>
        <taxon>Podocopa</taxon>
        <taxon>Podocopida</taxon>
        <taxon>Cypridocopina</taxon>
        <taxon>Cypridoidea</taxon>
        <taxon>Cyprididae</taxon>
        <taxon>Notodromas</taxon>
    </lineage>
</organism>
<protein>
    <submittedName>
        <fullName evidence="1">Uncharacterized protein</fullName>
    </submittedName>
</protein>
<name>A0A7R9BUI3_9CRUS</name>